<evidence type="ECO:0000256" key="1">
    <source>
        <dbReference type="SAM" id="MobiDB-lite"/>
    </source>
</evidence>
<gene>
    <name evidence="2" type="ORF">LCGC14_1616560</name>
</gene>
<name>A0A0F9I6R5_9ZZZZ</name>
<organism evidence="2">
    <name type="scientific">marine sediment metagenome</name>
    <dbReference type="NCBI Taxonomy" id="412755"/>
    <lineage>
        <taxon>unclassified sequences</taxon>
        <taxon>metagenomes</taxon>
        <taxon>ecological metagenomes</taxon>
    </lineage>
</organism>
<comment type="caution">
    <text evidence="2">The sequence shown here is derived from an EMBL/GenBank/DDBJ whole genome shotgun (WGS) entry which is preliminary data.</text>
</comment>
<dbReference type="AlphaFoldDB" id="A0A0F9I6R5"/>
<evidence type="ECO:0000313" key="2">
    <source>
        <dbReference type="EMBL" id="KKM23306.1"/>
    </source>
</evidence>
<protein>
    <submittedName>
        <fullName evidence="2">Uncharacterized protein</fullName>
    </submittedName>
</protein>
<proteinExistence type="predicted"/>
<reference evidence="2" key="1">
    <citation type="journal article" date="2015" name="Nature">
        <title>Complex archaea that bridge the gap between prokaryotes and eukaryotes.</title>
        <authorList>
            <person name="Spang A."/>
            <person name="Saw J.H."/>
            <person name="Jorgensen S.L."/>
            <person name="Zaremba-Niedzwiedzka K."/>
            <person name="Martijn J."/>
            <person name="Lind A.E."/>
            <person name="van Eijk R."/>
            <person name="Schleper C."/>
            <person name="Guy L."/>
            <person name="Ettema T.J."/>
        </authorList>
    </citation>
    <scope>NUCLEOTIDE SEQUENCE</scope>
</reference>
<dbReference type="EMBL" id="LAZR01013151">
    <property type="protein sequence ID" value="KKM23306.1"/>
    <property type="molecule type" value="Genomic_DNA"/>
</dbReference>
<feature type="region of interest" description="Disordered" evidence="1">
    <location>
        <begin position="1"/>
        <end position="24"/>
    </location>
</feature>
<feature type="compositionally biased region" description="Basic and acidic residues" evidence="1">
    <location>
        <begin position="11"/>
        <end position="24"/>
    </location>
</feature>
<sequence length="24" mass="2697">QDNSAEIIGDELPHRDTGHDGWAY</sequence>
<feature type="non-terminal residue" evidence="2">
    <location>
        <position position="1"/>
    </location>
</feature>
<accession>A0A0F9I6R5</accession>